<comment type="caution">
    <text evidence="2">The sequence shown here is derived from an EMBL/GenBank/DDBJ whole genome shotgun (WGS) entry which is preliminary data.</text>
</comment>
<dbReference type="AlphaFoldDB" id="A0A0G1D168"/>
<keyword evidence="2" id="KW-0540">Nuclease</keyword>
<dbReference type="GO" id="GO:0004519">
    <property type="term" value="F:endonuclease activity"/>
    <property type="evidence" value="ECO:0007669"/>
    <property type="project" value="UniProtKB-KW"/>
</dbReference>
<evidence type="ECO:0000313" key="2">
    <source>
        <dbReference type="EMBL" id="KKS64616.1"/>
    </source>
</evidence>
<reference evidence="2 3" key="1">
    <citation type="journal article" date="2015" name="Nature">
        <title>rRNA introns, odd ribosomes, and small enigmatic genomes across a large radiation of phyla.</title>
        <authorList>
            <person name="Brown C.T."/>
            <person name="Hug L.A."/>
            <person name="Thomas B.C."/>
            <person name="Sharon I."/>
            <person name="Castelle C.J."/>
            <person name="Singh A."/>
            <person name="Wilkins M.J."/>
            <person name="Williams K.H."/>
            <person name="Banfield J.F."/>
        </authorList>
    </citation>
    <scope>NUCLEOTIDE SEQUENCE [LARGE SCALE GENOMIC DNA]</scope>
</reference>
<keyword evidence="2" id="KW-0378">Hydrolase</keyword>
<keyword evidence="2" id="KW-0255">Endonuclease</keyword>
<dbReference type="EMBL" id="LCEB01000022">
    <property type="protein sequence ID" value="KKS64616.1"/>
    <property type="molecule type" value="Genomic_DNA"/>
</dbReference>
<dbReference type="Pfam" id="PF13392">
    <property type="entry name" value="HNH_3"/>
    <property type="match status" value="1"/>
</dbReference>
<organism evidence="2 3">
    <name type="scientific">Candidatus Daviesbacteria bacterium GW2011_GWA1_42_6</name>
    <dbReference type="NCBI Taxonomy" id="1618420"/>
    <lineage>
        <taxon>Bacteria</taxon>
        <taxon>Candidatus Daviesiibacteriota</taxon>
    </lineage>
</organism>
<evidence type="ECO:0000313" key="3">
    <source>
        <dbReference type="Proteomes" id="UP000034135"/>
    </source>
</evidence>
<evidence type="ECO:0000259" key="1">
    <source>
        <dbReference type="SMART" id="SM00507"/>
    </source>
</evidence>
<dbReference type="InterPro" id="IPR003615">
    <property type="entry name" value="HNH_nuc"/>
</dbReference>
<protein>
    <submittedName>
        <fullName evidence="2">H-N-H endonuclease F-TflIV</fullName>
    </submittedName>
</protein>
<sequence>MKPRRWTGDQLRLAVKKSTSIRQVLHLLGLKEAGGNYFQIAKYFKEYGLDVSHFKGKGWNKGLRGIGKPRLTLEQILIVSSNFQSYKLKKRLFLAELKNEKCEECGWVKRSVDGRIPLELDHINGDCRDNRLENLRVLCPNCHSLKPTHRGRNKKV</sequence>
<gene>
    <name evidence="2" type="ORF">UV33_C0022G0009</name>
</gene>
<proteinExistence type="predicted"/>
<dbReference type="Proteomes" id="UP000034135">
    <property type="component" value="Unassembled WGS sequence"/>
</dbReference>
<dbReference type="CDD" id="cd00085">
    <property type="entry name" value="HNHc"/>
    <property type="match status" value="1"/>
</dbReference>
<name>A0A0G1D168_9BACT</name>
<accession>A0A0G1D168</accession>
<feature type="domain" description="HNH nuclease" evidence="1">
    <location>
        <begin position="89"/>
        <end position="144"/>
    </location>
</feature>
<dbReference type="SMART" id="SM00507">
    <property type="entry name" value="HNHc"/>
    <property type="match status" value="1"/>
</dbReference>